<evidence type="ECO:0000256" key="4">
    <source>
        <dbReference type="ARBA" id="ARBA00022691"/>
    </source>
</evidence>
<evidence type="ECO:0000256" key="5">
    <source>
        <dbReference type="ARBA" id="ARBA00022723"/>
    </source>
</evidence>
<dbReference type="InterPro" id="IPR007197">
    <property type="entry name" value="rSAM"/>
</dbReference>
<organism evidence="12 13">
    <name type="scientific">Blautia obeum</name>
    <dbReference type="NCBI Taxonomy" id="40520"/>
    <lineage>
        <taxon>Bacteria</taxon>
        <taxon>Bacillati</taxon>
        <taxon>Bacillota</taxon>
        <taxon>Clostridia</taxon>
        <taxon>Lachnospirales</taxon>
        <taxon>Lachnospiraceae</taxon>
        <taxon>Blautia</taxon>
    </lineage>
</organism>
<evidence type="ECO:0000256" key="1">
    <source>
        <dbReference type="ARBA" id="ARBA00001966"/>
    </source>
</evidence>
<dbReference type="GO" id="GO:0016491">
    <property type="term" value="F:oxidoreductase activity"/>
    <property type="evidence" value="ECO:0007669"/>
    <property type="project" value="UniProtKB-KW"/>
</dbReference>
<feature type="domain" description="4Fe-4S ferredoxin-type" evidence="10">
    <location>
        <begin position="46"/>
        <end position="75"/>
    </location>
</feature>
<dbReference type="PROSITE" id="PS00198">
    <property type="entry name" value="4FE4S_FER_1"/>
    <property type="match status" value="2"/>
</dbReference>
<keyword evidence="6" id="KW-0560">Oxidoreductase</keyword>
<dbReference type="Gene3D" id="3.80.30.10">
    <property type="entry name" value="pyruvate-formate lyase- activating enzyme"/>
    <property type="match status" value="1"/>
</dbReference>
<dbReference type="InterPro" id="IPR040074">
    <property type="entry name" value="BssD/PflA/YjjW"/>
</dbReference>
<evidence type="ECO:0000313" key="13">
    <source>
        <dbReference type="Proteomes" id="UP000283745"/>
    </source>
</evidence>
<evidence type="ECO:0000256" key="6">
    <source>
        <dbReference type="ARBA" id="ARBA00023002"/>
    </source>
</evidence>
<dbReference type="Pfam" id="PF13187">
    <property type="entry name" value="Fer4_9"/>
    <property type="match status" value="1"/>
</dbReference>
<dbReference type="InterPro" id="IPR001989">
    <property type="entry name" value="Radical_activat_CS"/>
</dbReference>
<dbReference type="Gene3D" id="3.30.70.20">
    <property type="match status" value="1"/>
</dbReference>
<evidence type="ECO:0000313" key="12">
    <source>
        <dbReference type="EMBL" id="RHE41403.1"/>
    </source>
</evidence>
<dbReference type="Proteomes" id="UP000283745">
    <property type="component" value="Unassembled WGS sequence"/>
</dbReference>
<evidence type="ECO:0000259" key="11">
    <source>
        <dbReference type="PROSITE" id="PS51918"/>
    </source>
</evidence>
<evidence type="ECO:0000256" key="2">
    <source>
        <dbReference type="ARBA" id="ARBA00009777"/>
    </source>
</evidence>
<name>A0A414JA45_9FIRM</name>
<dbReference type="InterPro" id="IPR012839">
    <property type="entry name" value="Organic_radical_activase"/>
</dbReference>
<dbReference type="SFLD" id="SFLDS00029">
    <property type="entry name" value="Radical_SAM"/>
    <property type="match status" value="1"/>
</dbReference>
<evidence type="ECO:0000256" key="9">
    <source>
        <dbReference type="ARBA" id="ARBA00047365"/>
    </source>
</evidence>
<sequence>MNKGLVFDFHRGTTHDGPGMRTTVFLKGCPLHCQWCHNPESINPNREIQWDEKKCIGCLQCVNNCPNGAIEERDGRLVINHDKCQQCYTCTDNCPSKAISVVGKYWEIPDLVKEACKDKMFFGDFEGGVTISGGEPVLQDHFLIEFIEELKKEGVNIAIDTCGFGKREVYEKIYPYADVFLYDIKLMDSKLHEQYTGVNNNLILSNLKNIANKARVDGEKRIWIRTPLIPGATATRENIDAIGSFIRRELIDVIERWELCAFNNVCKEKYKKLDKNWKFENEKLMTIEEVGELSNVAKSYVGDLLVVSGLTRKEE</sequence>
<dbReference type="Pfam" id="PF04055">
    <property type="entry name" value="Radical_SAM"/>
    <property type="match status" value="1"/>
</dbReference>
<comment type="catalytic activity">
    <reaction evidence="9">
        <text>glycyl-[protein] + reduced [flavodoxin] + S-adenosyl-L-methionine = glycin-2-yl radical-[protein] + semiquinone [flavodoxin] + 5'-deoxyadenosine + L-methionine + H(+)</text>
        <dbReference type="Rhea" id="RHEA:61976"/>
        <dbReference type="Rhea" id="RHEA-COMP:10622"/>
        <dbReference type="Rhea" id="RHEA-COMP:14480"/>
        <dbReference type="Rhea" id="RHEA-COMP:15993"/>
        <dbReference type="Rhea" id="RHEA-COMP:15994"/>
        <dbReference type="ChEBI" id="CHEBI:15378"/>
        <dbReference type="ChEBI" id="CHEBI:17319"/>
        <dbReference type="ChEBI" id="CHEBI:29947"/>
        <dbReference type="ChEBI" id="CHEBI:32722"/>
        <dbReference type="ChEBI" id="CHEBI:57618"/>
        <dbReference type="ChEBI" id="CHEBI:57844"/>
        <dbReference type="ChEBI" id="CHEBI:59789"/>
        <dbReference type="ChEBI" id="CHEBI:140311"/>
    </reaction>
</comment>
<evidence type="ECO:0000256" key="7">
    <source>
        <dbReference type="ARBA" id="ARBA00023004"/>
    </source>
</evidence>
<dbReference type="SFLD" id="SFLDG01118">
    <property type="entry name" value="activating_enzymes__group_2"/>
    <property type="match status" value="1"/>
</dbReference>
<keyword evidence="8" id="KW-0411">Iron-sulfur</keyword>
<keyword evidence="7" id="KW-0408">Iron</keyword>
<comment type="cofactor">
    <cofactor evidence="1">
        <name>[4Fe-4S] cluster</name>
        <dbReference type="ChEBI" id="CHEBI:49883"/>
    </cofactor>
</comment>
<keyword evidence="3" id="KW-0004">4Fe-4S</keyword>
<dbReference type="InterPro" id="IPR058240">
    <property type="entry name" value="rSAM_sf"/>
</dbReference>
<dbReference type="PIRSF" id="PIRSF000371">
    <property type="entry name" value="PFL_act_enz"/>
    <property type="match status" value="1"/>
</dbReference>
<gene>
    <name evidence="12" type="ORF">DW740_03640</name>
</gene>
<dbReference type="GO" id="GO:0046872">
    <property type="term" value="F:metal ion binding"/>
    <property type="evidence" value="ECO:0007669"/>
    <property type="project" value="UniProtKB-KW"/>
</dbReference>
<dbReference type="SUPFAM" id="SSF54862">
    <property type="entry name" value="4Fe-4S ferredoxins"/>
    <property type="match status" value="1"/>
</dbReference>
<dbReference type="RefSeq" id="WP_118050132.1">
    <property type="nucleotide sequence ID" value="NZ_CABJFK010000002.1"/>
</dbReference>
<dbReference type="Pfam" id="PF13353">
    <property type="entry name" value="Fer4_12"/>
    <property type="match status" value="1"/>
</dbReference>
<dbReference type="SFLD" id="SFLDG01066">
    <property type="entry name" value="organic_radical-activating_enz"/>
    <property type="match status" value="1"/>
</dbReference>
<feature type="domain" description="Radical SAM core" evidence="11">
    <location>
        <begin position="15"/>
        <end position="303"/>
    </location>
</feature>
<reference evidence="12 13" key="1">
    <citation type="submission" date="2018-08" db="EMBL/GenBank/DDBJ databases">
        <title>A genome reference for cultivated species of the human gut microbiota.</title>
        <authorList>
            <person name="Zou Y."/>
            <person name="Xue W."/>
            <person name="Luo G."/>
        </authorList>
    </citation>
    <scope>NUCLEOTIDE SEQUENCE [LARGE SCALE GENOMIC DNA]</scope>
    <source>
        <strain evidence="12 13">AM28-23</strain>
    </source>
</reference>
<accession>A0A414JA45</accession>
<protein>
    <submittedName>
        <fullName evidence="12">Glycyl-radical enzyme activating protein</fullName>
    </submittedName>
</protein>
<dbReference type="EMBL" id="QSKF01000002">
    <property type="protein sequence ID" value="RHE41403.1"/>
    <property type="molecule type" value="Genomic_DNA"/>
</dbReference>
<evidence type="ECO:0000256" key="8">
    <source>
        <dbReference type="ARBA" id="ARBA00023014"/>
    </source>
</evidence>
<dbReference type="PROSITE" id="PS51918">
    <property type="entry name" value="RADICAL_SAM"/>
    <property type="match status" value="1"/>
</dbReference>
<comment type="caution">
    <text evidence="12">The sequence shown here is derived from an EMBL/GenBank/DDBJ whole genome shotgun (WGS) entry which is preliminary data.</text>
</comment>
<comment type="similarity">
    <text evidence="2">Belongs to the organic radical-activating enzymes family.</text>
</comment>
<dbReference type="NCBIfam" id="TIGR02494">
    <property type="entry name" value="PFLE_PFLC"/>
    <property type="match status" value="1"/>
</dbReference>
<dbReference type="AlphaFoldDB" id="A0A414JA45"/>
<keyword evidence="4" id="KW-0949">S-adenosyl-L-methionine</keyword>
<dbReference type="PANTHER" id="PTHR30352:SF4">
    <property type="entry name" value="PYRUVATE FORMATE-LYASE 2-ACTIVATING ENZYME"/>
    <property type="match status" value="1"/>
</dbReference>
<evidence type="ECO:0000256" key="3">
    <source>
        <dbReference type="ARBA" id="ARBA00022485"/>
    </source>
</evidence>
<dbReference type="InterPro" id="IPR034457">
    <property type="entry name" value="Organic_radical-activating"/>
</dbReference>
<keyword evidence="5" id="KW-0479">Metal-binding</keyword>
<dbReference type="PROSITE" id="PS01087">
    <property type="entry name" value="RADICAL_ACTIVATING"/>
    <property type="match status" value="1"/>
</dbReference>
<dbReference type="PROSITE" id="PS51379">
    <property type="entry name" value="4FE4S_FER_2"/>
    <property type="match status" value="2"/>
</dbReference>
<dbReference type="InterPro" id="IPR017900">
    <property type="entry name" value="4Fe4S_Fe_S_CS"/>
</dbReference>
<evidence type="ECO:0000259" key="10">
    <source>
        <dbReference type="PROSITE" id="PS51379"/>
    </source>
</evidence>
<dbReference type="PANTHER" id="PTHR30352">
    <property type="entry name" value="PYRUVATE FORMATE-LYASE-ACTIVATING ENZYME"/>
    <property type="match status" value="1"/>
</dbReference>
<proteinExistence type="inferred from homology"/>
<dbReference type="InterPro" id="IPR017896">
    <property type="entry name" value="4Fe4S_Fe-S-bd"/>
</dbReference>
<feature type="domain" description="4Fe-4S ferredoxin-type" evidence="10">
    <location>
        <begin position="76"/>
        <end position="104"/>
    </location>
</feature>
<dbReference type="SUPFAM" id="SSF102114">
    <property type="entry name" value="Radical SAM enzymes"/>
    <property type="match status" value="1"/>
</dbReference>
<dbReference type="GO" id="GO:0051539">
    <property type="term" value="F:4 iron, 4 sulfur cluster binding"/>
    <property type="evidence" value="ECO:0007669"/>
    <property type="project" value="UniProtKB-KW"/>
</dbReference>